<accession>A0A066XCB8</accession>
<dbReference type="OMA" id="QMEPLDR"/>
<name>A0A066XCB8_COLSU</name>
<dbReference type="HOGENOM" id="CLU_102264_0_0_1"/>
<organism evidence="3 4">
    <name type="scientific">Colletotrichum sublineola</name>
    <name type="common">Sorghum anthracnose fungus</name>
    <dbReference type="NCBI Taxonomy" id="1173701"/>
    <lineage>
        <taxon>Eukaryota</taxon>
        <taxon>Fungi</taxon>
        <taxon>Dikarya</taxon>
        <taxon>Ascomycota</taxon>
        <taxon>Pezizomycotina</taxon>
        <taxon>Sordariomycetes</taxon>
        <taxon>Hypocreomycetidae</taxon>
        <taxon>Glomerellales</taxon>
        <taxon>Glomerellaceae</taxon>
        <taxon>Colletotrichum</taxon>
        <taxon>Colletotrichum graminicola species complex</taxon>
    </lineage>
</organism>
<dbReference type="EMBL" id="JMSE01000886">
    <property type="protein sequence ID" value="KDN66823.1"/>
    <property type="molecule type" value="Genomic_DNA"/>
</dbReference>
<sequence>MEDQNVRRYNTELTADLMQFNTPRGNVPFKVAQAAANSAPPMDPRTASRYPREYRNREGRNRDLRKNFEEWETYEGRAGITKYTEFPVNPAGVHTFNYHKKAASARQVALPIHPNDRKRVVQNPLNDPGALRAITTQDTKQVVGALYHPNENPTGYKRGVMQPLDRAGRVSVQQLKEYELRKTQTLK</sequence>
<evidence type="ECO:0000256" key="1">
    <source>
        <dbReference type="ARBA" id="ARBA00022722"/>
    </source>
</evidence>
<dbReference type="Gene3D" id="3.10.450.30">
    <property type="entry name" value="Microbial ribonucleases"/>
    <property type="match status" value="1"/>
</dbReference>
<evidence type="ECO:0000313" key="4">
    <source>
        <dbReference type="Proteomes" id="UP000027238"/>
    </source>
</evidence>
<dbReference type="OrthoDB" id="3445416at2759"/>
<dbReference type="GO" id="GO:0004540">
    <property type="term" value="F:RNA nuclease activity"/>
    <property type="evidence" value="ECO:0007669"/>
    <property type="project" value="InterPro"/>
</dbReference>
<dbReference type="InterPro" id="IPR016191">
    <property type="entry name" value="Ribonuclease/ribotoxin"/>
</dbReference>
<keyword evidence="1" id="KW-0540">Nuclease</keyword>
<proteinExistence type="predicted"/>
<gene>
    <name evidence="3" type="ORF">CSUB01_03006</name>
</gene>
<dbReference type="Proteomes" id="UP000027238">
    <property type="component" value="Unassembled WGS sequence"/>
</dbReference>
<dbReference type="AlphaFoldDB" id="A0A066XCB8"/>
<reference evidence="4" key="1">
    <citation type="journal article" date="2014" name="Genome Announc.">
        <title>Draft genome sequence of Colletotrichum sublineola, a destructive pathogen of cultivated sorghum.</title>
        <authorList>
            <person name="Baroncelli R."/>
            <person name="Sanz-Martin J.M."/>
            <person name="Rech G.E."/>
            <person name="Sukno S.A."/>
            <person name="Thon M.R."/>
        </authorList>
    </citation>
    <scope>NUCLEOTIDE SEQUENCE [LARGE SCALE GENOMIC DNA]</scope>
    <source>
        <strain evidence="4">TX430BB</strain>
    </source>
</reference>
<keyword evidence="2" id="KW-0378">Hydrolase</keyword>
<protein>
    <submittedName>
        <fullName evidence="3">Uncharacterized protein</fullName>
    </submittedName>
</protein>
<comment type="caution">
    <text evidence="3">The sequence shown here is derived from an EMBL/GenBank/DDBJ whole genome shotgun (WGS) entry which is preliminary data.</text>
</comment>
<dbReference type="SUPFAM" id="SSF53933">
    <property type="entry name" value="Microbial ribonucleases"/>
    <property type="match status" value="1"/>
</dbReference>
<evidence type="ECO:0000313" key="3">
    <source>
        <dbReference type="EMBL" id="KDN66823.1"/>
    </source>
</evidence>
<keyword evidence="4" id="KW-1185">Reference proteome</keyword>
<dbReference type="eggNOG" id="ENOG502RR7F">
    <property type="taxonomic scope" value="Eukaryota"/>
</dbReference>
<dbReference type="GO" id="GO:0016787">
    <property type="term" value="F:hydrolase activity"/>
    <property type="evidence" value="ECO:0007669"/>
    <property type="project" value="UniProtKB-KW"/>
</dbReference>
<evidence type="ECO:0000256" key="2">
    <source>
        <dbReference type="ARBA" id="ARBA00022801"/>
    </source>
</evidence>
<dbReference type="GO" id="GO:0003723">
    <property type="term" value="F:RNA binding"/>
    <property type="evidence" value="ECO:0007669"/>
    <property type="project" value="InterPro"/>
</dbReference>